<dbReference type="EMBL" id="ADVL01000726">
    <property type="protein sequence ID" value="EFH09872.1"/>
    <property type="molecule type" value="Genomic_DNA"/>
</dbReference>
<gene>
    <name evidence="2" type="ORF">HMPREF0731_3905</name>
</gene>
<accession>D5RS43</accession>
<reference evidence="2 3" key="1">
    <citation type="submission" date="2010-04" db="EMBL/GenBank/DDBJ databases">
        <authorList>
            <person name="Qin X."/>
            <person name="Bachman B."/>
            <person name="Battles P."/>
            <person name="Bell A."/>
            <person name="Bess C."/>
            <person name="Bickham C."/>
            <person name="Chaboub L."/>
            <person name="Chen D."/>
            <person name="Coyle M."/>
            <person name="Deiros D.R."/>
            <person name="Dinh H."/>
            <person name="Forbes L."/>
            <person name="Fowler G."/>
            <person name="Francisco L."/>
            <person name="Fu Q."/>
            <person name="Gubbala S."/>
            <person name="Hale W."/>
            <person name="Han Y."/>
            <person name="Hemphill L."/>
            <person name="Highlander S.K."/>
            <person name="Hirani K."/>
            <person name="Hogues M."/>
            <person name="Jackson L."/>
            <person name="Jakkamsetti A."/>
            <person name="Javaid M."/>
            <person name="Jiang H."/>
            <person name="Korchina V."/>
            <person name="Kovar C."/>
            <person name="Lara F."/>
            <person name="Lee S."/>
            <person name="Mata R."/>
            <person name="Mathew T."/>
            <person name="Moen C."/>
            <person name="Morales K."/>
            <person name="Munidasa M."/>
            <person name="Nazareth L."/>
            <person name="Ngo R."/>
            <person name="Nguyen L."/>
            <person name="Okwuonu G."/>
            <person name="Ongeri F."/>
            <person name="Patil S."/>
            <person name="Petrosino J."/>
            <person name="Pham C."/>
            <person name="Pham P."/>
            <person name="Pu L.-L."/>
            <person name="Puazo M."/>
            <person name="Raj R."/>
            <person name="Reid J."/>
            <person name="Rouhana J."/>
            <person name="Saada N."/>
            <person name="Shang Y."/>
            <person name="Simmons D."/>
            <person name="Thornton R."/>
            <person name="Warren J."/>
            <person name="Weissenberger G."/>
            <person name="Zhang J."/>
            <person name="Zhang L."/>
            <person name="Zhou C."/>
            <person name="Zhu D."/>
            <person name="Muzny D."/>
            <person name="Worley K."/>
            <person name="Gibbs R."/>
        </authorList>
    </citation>
    <scope>NUCLEOTIDE SEQUENCE [LARGE SCALE GENOMIC DNA]</scope>
    <source>
        <strain evidence="2 3">ATCC 49957</strain>
    </source>
</reference>
<feature type="non-terminal residue" evidence="2">
    <location>
        <position position="1"/>
    </location>
</feature>
<dbReference type="Proteomes" id="UP000005324">
    <property type="component" value="Unassembled WGS sequence"/>
</dbReference>
<feature type="compositionally biased region" description="Low complexity" evidence="1">
    <location>
        <begin position="40"/>
        <end position="54"/>
    </location>
</feature>
<feature type="region of interest" description="Disordered" evidence="1">
    <location>
        <begin position="1"/>
        <end position="79"/>
    </location>
</feature>
<evidence type="ECO:0000313" key="3">
    <source>
        <dbReference type="Proteomes" id="UP000005324"/>
    </source>
</evidence>
<evidence type="ECO:0000256" key="1">
    <source>
        <dbReference type="SAM" id="MobiDB-lite"/>
    </source>
</evidence>
<proteinExistence type="predicted"/>
<protein>
    <submittedName>
        <fullName evidence="2">Uncharacterized protein</fullName>
    </submittedName>
</protein>
<sequence>GVPWPSSAASRRAMNQAWARPQATEARPSRMGRASRARPSRAVAESRARAAAASAGGGLDMGALLSGFSVSREPRSNLA</sequence>
<dbReference type="HOGENOM" id="CLU_2595839_0_0_5"/>
<keyword evidence="3" id="KW-1185">Reference proteome</keyword>
<dbReference type="AlphaFoldDB" id="D5RS43"/>
<evidence type="ECO:0000313" key="2">
    <source>
        <dbReference type="EMBL" id="EFH09872.1"/>
    </source>
</evidence>
<name>D5RS43_9PROT</name>
<comment type="caution">
    <text evidence="2">The sequence shown here is derived from an EMBL/GenBank/DDBJ whole genome shotgun (WGS) entry which is preliminary data.</text>
</comment>
<organism evidence="2 3">
    <name type="scientific">Pseudoroseomonas cervicalis ATCC 49957</name>
    <dbReference type="NCBI Taxonomy" id="525371"/>
    <lineage>
        <taxon>Bacteria</taxon>
        <taxon>Pseudomonadati</taxon>
        <taxon>Pseudomonadota</taxon>
        <taxon>Alphaproteobacteria</taxon>
        <taxon>Acetobacterales</taxon>
        <taxon>Roseomonadaceae</taxon>
        <taxon>Roseomonas</taxon>
    </lineage>
</organism>